<dbReference type="EC" id="2.1.1.-" evidence="2"/>
<sequence length="266" mass="29973">MTEYVHGYSEREALRLSEQAETLEKLLHHDTVYPPGAKVLEAGCGIGAQTVILAKNNPDAEITSIDISPESLEKARENTEKNGIKNVKFLQANIFSLPFEDSSFDHIFVCFVLEHLQSPEEALKSLKKVLKPGGTITVIEGDHGSCYFHPEGKKAIEAWNCLIRVQAYMKGNSLVGRQIYPLLQESGFEKIRVEPRMVYIDSSKPELVDGFILKTIIPMVEGVKEQSLKMQIIKEEEWEKGIEELHKTAEHGGTFCYTFFKGWGTK</sequence>
<dbReference type="GO" id="GO:0008168">
    <property type="term" value="F:methyltransferase activity"/>
    <property type="evidence" value="ECO:0007669"/>
    <property type="project" value="UniProtKB-KW"/>
</dbReference>
<dbReference type="HOGENOM" id="CLU_062440_1_0_2"/>
<feature type="domain" description="Methyltransferase" evidence="1">
    <location>
        <begin position="36"/>
        <end position="143"/>
    </location>
</feature>
<keyword evidence="2" id="KW-0489">Methyltransferase</keyword>
<dbReference type="SMR" id="A0A0E3Q0H4"/>
<dbReference type="Gene3D" id="6.10.140.1580">
    <property type="match status" value="2"/>
</dbReference>
<dbReference type="InterPro" id="IPR025714">
    <property type="entry name" value="Methyltranfer_dom"/>
</dbReference>
<name>A0A0E3Q0H4_METMZ</name>
<reference evidence="2 3" key="1">
    <citation type="submission" date="2014-07" db="EMBL/GenBank/DDBJ databases">
        <title>Methanogenic archaea and the global carbon cycle.</title>
        <authorList>
            <person name="Henriksen J.R."/>
            <person name="Luke J."/>
            <person name="Reinhart S."/>
            <person name="Benedict M.N."/>
            <person name="Youngblut N.D."/>
            <person name="Metcalf M.E."/>
            <person name="Whitaker R.J."/>
            <person name="Metcalf W.W."/>
        </authorList>
    </citation>
    <scope>NUCLEOTIDE SEQUENCE [LARGE SCALE GENOMIC DNA]</scope>
    <source>
        <strain evidence="2 3">WWM610</strain>
    </source>
</reference>
<accession>A0A0E3Q0H4</accession>
<dbReference type="PANTHER" id="PTHR43861">
    <property type="entry name" value="TRANS-ACONITATE 2-METHYLTRANSFERASE-RELATED"/>
    <property type="match status" value="1"/>
</dbReference>
<protein>
    <submittedName>
        <fullName evidence="2">Methyltransferase</fullName>
        <ecNumber evidence="2">2.1.1.-</ecNumber>
    </submittedName>
</protein>
<dbReference type="Proteomes" id="UP000033058">
    <property type="component" value="Chromosome"/>
</dbReference>
<dbReference type="GeneID" id="24852454"/>
<gene>
    <name evidence="2" type="ORF">MSMAW_2681</name>
</gene>
<evidence type="ECO:0000259" key="1">
    <source>
        <dbReference type="Pfam" id="PF13847"/>
    </source>
</evidence>
<dbReference type="AlphaFoldDB" id="A0A0E3Q0H4"/>
<dbReference type="InterPro" id="IPR029063">
    <property type="entry name" value="SAM-dependent_MTases_sf"/>
</dbReference>
<organism evidence="2 3">
    <name type="scientific">Methanosarcina mazei WWM610</name>
    <dbReference type="NCBI Taxonomy" id="1434117"/>
    <lineage>
        <taxon>Archaea</taxon>
        <taxon>Methanobacteriati</taxon>
        <taxon>Methanobacteriota</taxon>
        <taxon>Stenosarchaea group</taxon>
        <taxon>Methanomicrobia</taxon>
        <taxon>Methanosarcinales</taxon>
        <taxon>Methanosarcinaceae</taxon>
        <taxon>Methanosarcina</taxon>
    </lineage>
</organism>
<dbReference type="RefSeq" id="WP_011033881.1">
    <property type="nucleotide sequence ID" value="NZ_CP009509.1"/>
</dbReference>
<dbReference type="EMBL" id="CP009509">
    <property type="protein sequence ID" value="AKB41672.1"/>
    <property type="molecule type" value="Genomic_DNA"/>
</dbReference>
<evidence type="ECO:0000313" key="3">
    <source>
        <dbReference type="Proteomes" id="UP000033058"/>
    </source>
</evidence>
<dbReference type="PATRIC" id="fig|1434117.4.peg.3407"/>
<dbReference type="CDD" id="cd02440">
    <property type="entry name" value="AdoMet_MTases"/>
    <property type="match status" value="1"/>
</dbReference>
<keyword evidence="2" id="KW-0808">Transferase</keyword>
<evidence type="ECO:0000313" key="2">
    <source>
        <dbReference type="EMBL" id="AKB41672.1"/>
    </source>
</evidence>
<dbReference type="Gene3D" id="3.40.50.150">
    <property type="entry name" value="Vaccinia Virus protein VP39"/>
    <property type="match status" value="1"/>
</dbReference>
<dbReference type="SUPFAM" id="SSF53335">
    <property type="entry name" value="S-adenosyl-L-methionine-dependent methyltransferases"/>
    <property type="match status" value="1"/>
</dbReference>
<dbReference type="GO" id="GO:0032259">
    <property type="term" value="P:methylation"/>
    <property type="evidence" value="ECO:0007669"/>
    <property type="project" value="UniProtKB-KW"/>
</dbReference>
<dbReference type="PANTHER" id="PTHR43861:SF1">
    <property type="entry name" value="TRANS-ACONITATE 2-METHYLTRANSFERASE"/>
    <property type="match status" value="1"/>
</dbReference>
<dbReference type="Pfam" id="PF13847">
    <property type="entry name" value="Methyltransf_31"/>
    <property type="match status" value="1"/>
</dbReference>
<proteinExistence type="predicted"/>